<keyword evidence="1" id="KW-0812">Transmembrane</keyword>
<gene>
    <name evidence="2" type="ORF">QOZ95_002700</name>
</gene>
<name>A0ABU0KYN7_9BACL</name>
<feature type="transmembrane region" description="Helical" evidence="1">
    <location>
        <begin position="79"/>
        <end position="101"/>
    </location>
</feature>
<dbReference type="EMBL" id="JAUSWA010000014">
    <property type="protein sequence ID" value="MDQ0494535.1"/>
    <property type="molecule type" value="Genomic_DNA"/>
</dbReference>
<keyword evidence="3" id="KW-1185">Reference proteome</keyword>
<dbReference type="RefSeq" id="WP_152380326.1">
    <property type="nucleotide sequence ID" value="NZ_CP045298.1"/>
</dbReference>
<organism evidence="2 3">
    <name type="scientific">Paenibacillus brasilensis</name>
    <dbReference type="NCBI Taxonomy" id="128574"/>
    <lineage>
        <taxon>Bacteria</taxon>
        <taxon>Bacillati</taxon>
        <taxon>Bacillota</taxon>
        <taxon>Bacilli</taxon>
        <taxon>Bacillales</taxon>
        <taxon>Paenibacillaceae</taxon>
        <taxon>Paenibacillus</taxon>
    </lineage>
</organism>
<dbReference type="Proteomes" id="UP001242811">
    <property type="component" value="Unassembled WGS sequence"/>
</dbReference>
<evidence type="ECO:0000313" key="2">
    <source>
        <dbReference type="EMBL" id="MDQ0494535.1"/>
    </source>
</evidence>
<feature type="transmembrane region" description="Helical" evidence="1">
    <location>
        <begin position="12"/>
        <end position="34"/>
    </location>
</feature>
<protein>
    <submittedName>
        <fullName evidence="2">Cation transport ATPase</fullName>
    </submittedName>
</protein>
<comment type="caution">
    <text evidence="2">The sequence shown here is derived from an EMBL/GenBank/DDBJ whole genome shotgun (WGS) entry which is preliminary data.</text>
</comment>
<sequence>MDRKEVEQVGTSMIWEAVIYWVILVISALCVIAVSGSRKTASTIILAPVVLFCTIFMMQGSMLNTMKHPTMGANVGLGMAFLTTWVVSGILFVVALVIAFIRYSKKNKV</sequence>
<reference evidence="2 3" key="1">
    <citation type="submission" date="2023-07" db="EMBL/GenBank/DDBJ databases">
        <title>Genomic Encyclopedia of Type Strains, Phase IV (KMG-IV): sequencing the most valuable type-strain genomes for metagenomic binning, comparative biology and taxonomic classification.</title>
        <authorList>
            <person name="Goeker M."/>
        </authorList>
    </citation>
    <scope>NUCLEOTIDE SEQUENCE [LARGE SCALE GENOMIC DNA]</scope>
    <source>
        <strain evidence="2 3">DSM 14914</strain>
    </source>
</reference>
<feature type="transmembrane region" description="Helical" evidence="1">
    <location>
        <begin position="41"/>
        <end position="59"/>
    </location>
</feature>
<accession>A0ABU0KYN7</accession>
<evidence type="ECO:0000313" key="3">
    <source>
        <dbReference type="Proteomes" id="UP001242811"/>
    </source>
</evidence>
<keyword evidence="1" id="KW-0472">Membrane</keyword>
<keyword evidence="1" id="KW-1133">Transmembrane helix</keyword>
<proteinExistence type="predicted"/>
<evidence type="ECO:0000256" key="1">
    <source>
        <dbReference type="SAM" id="Phobius"/>
    </source>
</evidence>